<dbReference type="PROSITE" id="PS01098">
    <property type="entry name" value="LIPASE_GDSL_SER"/>
    <property type="match status" value="1"/>
</dbReference>
<comment type="caution">
    <text evidence="2">The sequence shown here is derived from an EMBL/GenBank/DDBJ whole genome shotgun (WGS) entry which is preliminary data.</text>
</comment>
<dbReference type="Pfam" id="PF13472">
    <property type="entry name" value="Lipase_GDSL_2"/>
    <property type="match status" value="1"/>
</dbReference>
<evidence type="ECO:0000313" key="3">
    <source>
        <dbReference type="Proteomes" id="UP001226389"/>
    </source>
</evidence>
<protein>
    <submittedName>
        <fullName evidence="2">Lysophospholipase L1-like esterase</fullName>
    </submittedName>
</protein>
<proteinExistence type="predicted"/>
<feature type="domain" description="SGNH hydrolase-type esterase" evidence="1">
    <location>
        <begin position="43"/>
        <end position="195"/>
    </location>
</feature>
<evidence type="ECO:0000313" key="2">
    <source>
        <dbReference type="EMBL" id="MDQ0118355.1"/>
    </source>
</evidence>
<dbReference type="InterPro" id="IPR008265">
    <property type="entry name" value="Lipase_GDSL_AS"/>
</dbReference>
<dbReference type="Gene3D" id="3.40.50.1110">
    <property type="entry name" value="SGNH hydrolase"/>
    <property type="match status" value="1"/>
</dbReference>
<dbReference type="SUPFAM" id="SSF52266">
    <property type="entry name" value="SGNH hydrolase"/>
    <property type="match status" value="1"/>
</dbReference>
<evidence type="ECO:0000259" key="1">
    <source>
        <dbReference type="Pfam" id="PF13472"/>
    </source>
</evidence>
<organism evidence="2 3">
    <name type="scientific">Pseudarthrobacter defluvii</name>
    <dbReference type="NCBI Taxonomy" id="410837"/>
    <lineage>
        <taxon>Bacteria</taxon>
        <taxon>Bacillati</taxon>
        <taxon>Actinomycetota</taxon>
        <taxon>Actinomycetes</taxon>
        <taxon>Micrococcales</taxon>
        <taxon>Micrococcaceae</taxon>
        <taxon>Pseudarthrobacter</taxon>
    </lineage>
</organism>
<name>A0ABT9UFD7_9MICC</name>
<dbReference type="PANTHER" id="PTHR30383:SF5">
    <property type="entry name" value="SGNH HYDROLASE-TYPE ESTERASE DOMAIN-CONTAINING PROTEIN"/>
    <property type="match status" value="1"/>
</dbReference>
<dbReference type="EMBL" id="JAUSSY010000005">
    <property type="protein sequence ID" value="MDQ0118355.1"/>
    <property type="molecule type" value="Genomic_DNA"/>
</dbReference>
<reference evidence="2 3" key="1">
    <citation type="submission" date="2023-07" db="EMBL/GenBank/DDBJ databases">
        <title>Sorghum-associated microbial communities from plants grown in Nebraska, USA.</title>
        <authorList>
            <person name="Schachtman D."/>
        </authorList>
    </citation>
    <scope>NUCLEOTIDE SEQUENCE [LARGE SCALE GENOMIC DNA]</scope>
    <source>
        <strain evidence="2 3">DS994</strain>
    </source>
</reference>
<sequence>MPAFRKESMNPITRLILRFVSRSITMRRSQFEELPLPPQRVLFLGDSITEGGQWDEWFPELPTLNRGIGGDDVQGVLTRLDTAIHDPVAISLLIGTNDLGGAKRKAEDIAASIQELVKEIRKRAPKAPFLINSVMPRHRKYRENITFLNSLLRNIAARENAVFVDLWPALADNNGALREEFTADALHLNGLGYAAWAKVLRSEFSTLGLVPATNPQLEPAGPAKQKKSSPAI</sequence>
<dbReference type="PANTHER" id="PTHR30383">
    <property type="entry name" value="THIOESTERASE 1/PROTEASE 1/LYSOPHOSPHOLIPASE L1"/>
    <property type="match status" value="1"/>
</dbReference>
<accession>A0ABT9UFD7</accession>
<dbReference type="Proteomes" id="UP001226389">
    <property type="component" value="Unassembled WGS sequence"/>
</dbReference>
<dbReference type="InterPro" id="IPR051532">
    <property type="entry name" value="Ester_Hydrolysis_Enzymes"/>
</dbReference>
<keyword evidence="3" id="KW-1185">Reference proteome</keyword>
<gene>
    <name evidence="2" type="ORF">J2T22_001533</name>
</gene>
<dbReference type="InterPro" id="IPR036514">
    <property type="entry name" value="SGNH_hydro_sf"/>
</dbReference>
<dbReference type="InterPro" id="IPR013830">
    <property type="entry name" value="SGNH_hydro"/>
</dbReference>